<dbReference type="EMBL" id="KI925459">
    <property type="protein sequence ID" value="ETW80674.1"/>
    <property type="molecule type" value="Genomic_DNA"/>
</dbReference>
<dbReference type="KEGG" id="hir:HETIRDRAFT_115898"/>
<protein>
    <submittedName>
        <fullName evidence="1">Uncharacterized protein</fullName>
    </submittedName>
</protein>
<organism evidence="1 2">
    <name type="scientific">Heterobasidion irregulare (strain TC 32-1)</name>
    <dbReference type="NCBI Taxonomy" id="747525"/>
    <lineage>
        <taxon>Eukaryota</taxon>
        <taxon>Fungi</taxon>
        <taxon>Dikarya</taxon>
        <taxon>Basidiomycota</taxon>
        <taxon>Agaricomycotina</taxon>
        <taxon>Agaricomycetes</taxon>
        <taxon>Russulales</taxon>
        <taxon>Bondarzewiaceae</taxon>
        <taxon>Heterobasidion</taxon>
        <taxon>Heterobasidion annosum species complex</taxon>
    </lineage>
</organism>
<evidence type="ECO:0000313" key="1">
    <source>
        <dbReference type="EMBL" id="ETW80674.1"/>
    </source>
</evidence>
<sequence>MPKSTIRIPKQGAVRRMVSHARFPTSVSSSRGLLEIVSSPSTLAAFSAIPVVSSPLTLPPCAFVAAEHLILGDRLPRSLNQRRARAQSWRTGGLISSSSSRAADGSGVQRLRLELVVKALKVRCPSDVPSSRAGWREFMGRVVLGRMSHILWYLGDAFLAELFSSSQAVSIIHTLHETQVTNIIGLALSEAATGVENRSNATNTRIAQSYHPTRLHKRHKKPIHLMHPFHWRRYPYPQERPWRWISLFSADEIGDSAMVLVFRSITYVVWSRVTKWPRSKETGWMP</sequence>
<evidence type="ECO:0000313" key="2">
    <source>
        <dbReference type="Proteomes" id="UP000030671"/>
    </source>
</evidence>
<dbReference type="RefSeq" id="XP_009547394.1">
    <property type="nucleotide sequence ID" value="XM_009549099.1"/>
</dbReference>
<dbReference type="HOGENOM" id="CLU_973372_0_0_1"/>
<gene>
    <name evidence="1" type="ORF">HETIRDRAFT_115898</name>
</gene>
<proteinExistence type="predicted"/>
<reference evidence="1 2" key="1">
    <citation type="journal article" date="2012" name="New Phytol.">
        <title>Insight into trade-off between wood decay and parasitism from the genome of a fungal forest pathogen.</title>
        <authorList>
            <person name="Olson A."/>
            <person name="Aerts A."/>
            <person name="Asiegbu F."/>
            <person name="Belbahri L."/>
            <person name="Bouzid O."/>
            <person name="Broberg A."/>
            <person name="Canback B."/>
            <person name="Coutinho P.M."/>
            <person name="Cullen D."/>
            <person name="Dalman K."/>
            <person name="Deflorio G."/>
            <person name="van Diepen L.T."/>
            <person name="Dunand C."/>
            <person name="Duplessis S."/>
            <person name="Durling M."/>
            <person name="Gonthier P."/>
            <person name="Grimwood J."/>
            <person name="Fossdal C.G."/>
            <person name="Hansson D."/>
            <person name="Henrissat B."/>
            <person name="Hietala A."/>
            <person name="Himmelstrand K."/>
            <person name="Hoffmeister D."/>
            <person name="Hogberg N."/>
            <person name="James T.Y."/>
            <person name="Karlsson M."/>
            <person name="Kohler A."/>
            <person name="Kues U."/>
            <person name="Lee Y.H."/>
            <person name="Lin Y.C."/>
            <person name="Lind M."/>
            <person name="Lindquist E."/>
            <person name="Lombard V."/>
            <person name="Lucas S."/>
            <person name="Lunden K."/>
            <person name="Morin E."/>
            <person name="Murat C."/>
            <person name="Park J."/>
            <person name="Raffaello T."/>
            <person name="Rouze P."/>
            <person name="Salamov A."/>
            <person name="Schmutz J."/>
            <person name="Solheim H."/>
            <person name="Stahlberg J."/>
            <person name="Velez H."/>
            <person name="de Vries R.P."/>
            <person name="Wiebenga A."/>
            <person name="Woodward S."/>
            <person name="Yakovlev I."/>
            <person name="Garbelotto M."/>
            <person name="Martin F."/>
            <person name="Grigoriev I.V."/>
            <person name="Stenlid J."/>
        </authorList>
    </citation>
    <scope>NUCLEOTIDE SEQUENCE [LARGE SCALE GENOMIC DNA]</scope>
    <source>
        <strain evidence="1 2">TC 32-1</strain>
    </source>
</reference>
<keyword evidence="2" id="KW-1185">Reference proteome</keyword>
<accession>W4K4J6</accession>
<dbReference type="AlphaFoldDB" id="W4K4J6"/>
<dbReference type="Proteomes" id="UP000030671">
    <property type="component" value="Unassembled WGS sequence"/>
</dbReference>
<dbReference type="InParanoid" id="W4K4J6"/>
<name>W4K4J6_HETIT</name>
<dbReference type="GeneID" id="20666502"/>